<evidence type="ECO:0000313" key="2">
    <source>
        <dbReference type="Proteomes" id="UP000623129"/>
    </source>
</evidence>
<name>A0A833W0A3_9POAL</name>
<organism evidence="1 2">
    <name type="scientific">Carex littledalei</name>
    <dbReference type="NCBI Taxonomy" id="544730"/>
    <lineage>
        <taxon>Eukaryota</taxon>
        <taxon>Viridiplantae</taxon>
        <taxon>Streptophyta</taxon>
        <taxon>Embryophyta</taxon>
        <taxon>Tracheophyta</taxon>
        <taxon>Spermatophyta</taxon>
        <taxon>Magnoliopsida</taxon>
        <taxon>Liliopsida</taxon>
        <taxon>Poales</taxon>
        <taxon>Cyperaceae</taxon>
        <taxon>Cyperoideae</taxon>
        <taxon>Cariceae</taxon>
        <taxon>Carex</taxon>
        <taxon>Carex subgen. Euthyceras</taxon>
    </lineage>
</organism>
<gene>
    <name evidence="1" type="ORF">FCM35_KLT16575</name>
</gene>
<comment type="caution">
    <text evidence="1">The sequence shown here is derived from an EMBL/GenBank/DDBJ whole genome shotgun (WGS) entry which is preliminary data.</text>
</comment>
<sequence length="114" mass="12575">MPPPPFAFHSAPAPHRSALLSARPPWPKPSQSNHVDWKNGHSWYMVQRSSLYPCSHACLRPVPTPSHAGSTNLVWVHAKTHGMACKLPMPRVCLGFVGRLPMFRKGSSDWGVAS</sequence>
<dbReference type="EMBL" id="SWLB01000004">
    <property type="protein sequence ID" value="KAF3339104.1"/>
    <property type="molecule type" value="Genomic_DNA"/>
</dbReference>
<reference evidence="1" key="1">
    <citation type="submission" date="2020-01" db="EMBL/GenBank/DDBJ databases">
        <title>Genome sequence of Kobresia littledalei, the first chromosome-level genome in the family Cyperaceae.</title>
        <authorList>
            <person name="Qu G."/>
        </authorList>
    </citation>
    <scope>NUCLEOTIDE SEQUENCE</scope>
    <source>
        <strain evidence="1">C.B.Clarke</strain>
        <tissue evidence="1">Leaf</tissue>
    </source>
</reference>
<proteinExistence type="predicted"/>
<accession>A0A833W0A3</accession>
<evidence type="ECO:0000313" key="1">
    <source>
        <dbReference type="EMBL" id="KAF3339104.1"/>
    </source>
</evidence>
<dbReference type="Proteomes" id="UP000623129">
    <property type="component" value="Unassembled WGS sequence"/>
</dbReference>
<protein>
    <submittedName>
        <fullName evidence="1">Uncharacterized protein</fullName>
    </submittedName>
</protein>
<keyword evidence="2" id="KW-1185">Reference proteome</keyword>
<dbReference type="AlphaFoldDB" id="A0A833W0A3"/>